<comment type="caution">
    <text evidence="1">The sequence shown here is derived from an EMBL/GenBank/DDBJ whole genome shotgun (WGS) entry which is preliminary data.</text>
</comment>
<dbReference type="EMBL" id="WUAV01000006">
    <property type="protein sequence ID" value="KAF1748990.1"/>
    <property type="molecule type" value="Genomic_DNA"/>
</dbReference>
<proteinExistence type="predicted"/>
<dbReference type="Proteomes" id="UP000483820">
    <property type="component" value="Chromosome X"/>
</dbReference>
<dbReference type="GeneID" id="9819356"/>
<organism evidence="1 2">
    <name type="scientific">Caenorhabditis remanei</name>
    <name type="common">Caenorhabditis vulgaris</name>
    <dbReference type="NCBI Taxonomy" id="31234"/>
    <lineage>
        <taxon>Eukaryota</taxon>
        <taxon>Metazoa</taxon>
        <taxon>Ecdysozoa</taxon>
        <taxon>Nematoda</taxon>
        <taxon>Chromadorea</taxon>
        <taxon>Rhabditida</taxon>
        <taxon>Rhabditina</taxon>
        <taxon>Rhabditomorpha</taxon>
        <taxon>Rhabditoidea</taxon>
        <taxon>Rhabditidae</taxon>
        <taxon>Peloderinae</taxon>
        <taxon>Caenorhabditis</taxon>
    </lineage>
</organism>
<accession>A0A6A5G203</accession>
<name>A0A6A5G203_CAERE</name>
<reference evidence="1 2" key="1">
    <citation type="submission" date="2019-12" db="EMBL/GenBank/DDBJ databases">
        <title>Chromosome-level assembly of the Caenorhabditis remanei genome.</title>
        <authorList>
            <person name="Teterina A.A."/>
            <person name="Willis J.H."/>
            <person name="Phillips P.C."/>
        </authorList>
    </citation>
    <scope>NUCLEOTIDE SEQUENCE [LARGE SCALE GENOMIC DNA]</scope>
    <source>
        <strain evidence="1 2">PX506</strain>
        <tissue evidence="1">Whole organism</tissue>
    </source>
</reference>
<sequence length="218" mass="23998">MSSQPASTTALRPRPLMVLWVSARQSTVPKEDLRDNFCEAVNNSSSGSNDDVKDDSFELLEALPAMQHDMMLIDINDTRLQHLSDYTGIENLSASLFTSPAFPVDGVIFGPNHRLIICLNCRRAKQPDAPTIKIWFLVDSGSNCTFLDEKTITKLTGSDAIPSAIPVSIQDENSVIECNLSHSHFKGANVLGMRALLDLEVTIEGMNGKNKSWHLAKQ</sequence>
<dbReference type="AlphaFoldDB" id="A0A6A5G203"/>
<dbReference type="CTD" id="9819356"/>
<dbReference type="KEGG" id="crq:GCK72_025457"/>
<gene>
    <name evidence="1" type="ORF">GCK72_025457</name>
</gene>
<evidence type="ECO:0000313" key="2">
    <source>
        <dbReference type="Proteomes" id="UP000483820"/>
    </source>
</evidence>
<evidence type="ECO:0000313" key="1">
    <source>
        <dbReference type="EMBL" id="KAF1748990.1"/>
    </source>
</evidence>
<protein>
    <submittedName>
        <fullName evidence="1">Uncharacterized protein</fullName>
    </submittedName>
</protein>
<dbReference type="RefSeq" id="XP_053579912.1">
    <property type="nucleotide sequence ID" value="XM_053736346.1"/>
</dbReference>